<evidence type="ECO:0000259" key="1">
    <source>
        <dbReference type="Pfam" id="PF04230"/>
    </source>
</evidence>
<comment type="caution">
    <text evidence="2">The sequence shown here is derived from an EMBL/GenBank/DDBJ whole genome shotgun (WGS) entry which is preliminary data.</text>
</comment>
<keyword evidence="3" id="KW-1185">Reference proteome</keyword>
<organism evidence="2 3">
    <name type="scientific">Metaplanococcus flavidus</name>
    <dbReference type="NCBI Taxonomy" id="569883"/>
    <lineage>
        <taxon>Bacteria</taxon>
        <taxon>Bacillati</taxon>
        <taxon>Bacillota</taxon>
        <taxon>Bacilli</taxon>
        <taxon>Bacillales</taxon>
        <taxon>Caryophanaceae</taxon>
        <taxon>Metaplanococcus</taxon>
    </lineage>
</organism>
<feature type="domain" description="Polysaccharide pyruvyl transferase" evidence="1">
    <location>
        <begin position="15"/>
        <end position="311"/>
    </location>
</feature>
<gene>
    <name evidence="2" type="ORF">ACFQ1X_10555</name>
</gene>
<dbReference type="Pfam" id="PF04230">
    <property type="entry name" value="PS_pyruv_trans"/>
    <property type="match status" value="1"/>
</dbReference>
<dbReference type="InterPro" id="IPR007345">
    <property type="entry name" value="Polysacch_pyruvyl_Trfase"/>
</dbReference>
<reference evidence="3" key="1">
    <citation type="journal article" date="2019" name="Int. J. Syst. Evol. Microbiol.">
        <title>The Global Catalogue of Microorganisms (GCM) 10K type strain sequencing project: providing services to taxonomists for standard genome sequencing and annotation.</title>
        <authorList>
            <consortium name="The Broad Institute Genomics Platform"/>
            <consortium name="The Broad Institute Genome Sequencing Center for Infectious Disease"/>
            <person name="Wu L."/>
            <person name="Ma J."/>
        </authorList>
    </citation>
    <scope>NUCLEOTIDE SEQUENCE [LARGE SCALE GENOMIC DNA]</scope>
    <source>
        <strain evidence="3">CCUG 56756</strain>
    </source>
</reference>
<evidence type="ECO:0000313" key="2">
    <source>
        <dbReference type="EMBL" id="MFD1031870.1"/>
    </source>
</evidence>
<dbReference type="PANTHER" id="PTHR36836:SF1">
    <property type="entry name" value="COLANIC ACID BIOSYNTHESIS PROTEIN WCAK"/>
    <property type="match status" value="1"/>
</dbReference>
<name>A0ABW3LC00_9BACL</name>
<dbReference type="RefSeq" id="WP_144840854.1">
    <property type="nucleotide sequence ID" value="NZ_JBHTKI010000014.1"/>
</dbReference>
<sequence length="383" mass="43178">MKIGIVGNYGNNNNGDEAILAGIIKQLLEFYNIPKENIVVFSNNPPQTSNRFGVDSSPLYYKRSSATLTFIETIKMNSPLIRELDFLIIGGGGILMDFYNREAQLYGSYGIMAKWAKIPYIIYSCGAGPLNSTIGKWFIRQLAGNARSVSVRDPISRKLLKSIGVKRSIEVVGDPSFALLPVKTKEPTSSIKKVGVTVVPYYNLAYWPEADDIKYDNYVQSMATNLDALVEDHGVELTFFSTKYPHDVDVTVDVYKRMEHKTKVTINRDNLTPQELIEISAEQDLVIGTRLHSVYLAVNAQTPVVAIAYHHKVRDFMNMVELSDNCVRIEDLIKDDAILSQKINAIKPVWRETNVRSVELATQMKEKTKLGFEQFIPNLKEKL</sequence>
<proteinExistence type="predicted"/>
<protein>
    <submittedName>
        <fullName evidence="2">Polysaccharide pyruvyl transferase family protein</fullName>
    </submittedName>
</protein>
<keyword evidence="2" id="KW-0808">Transferase</keyword>
<evidence type="ECO:0000313" key="3">
    <source>
        <dbReference type="Proteomes" id="UP001597109"/>
    </source>
</evidence>
<dbReference type="PANTHER" id="PTHR36836">
    <property type="entry name" value="COLANIC ACID BIOSYNTHESIS PROTEIN WCAK"/>
    <property type="match status" value="1"/>
</dbReference>
<dbReference type="GO" id="GO:0016740">
    <property type="term" value="F:transferase activity"/>
    <property type="evidence" value="ECO:0007669"/>
    <property type="project" value="UniProtKB-KW"/>
</dbReference>
<dbReference type="EMBL" id="JBHTKI010000014">
    <property type="protein sequence ID" value="MFD1031870.1"/>
    <property type="molecule type" value="Genomic_DNA"/>
</dbReference>
<accession>A0ABW3LC00</accession>
<dbReference type="Proteomes" id="UP001597109">
    <property type="component" value="Unassembled WGS sequence"/>
</dbReference>